<dbReference type="Proteomes" id="UP000054988">
    <property type="component" value="Unassembled WGS sequence"/>
</dbReference>
<accession>A0A0W0F2B6</accession>
<gene>
    <name evidence="1" type="ORF">WG66_17044</name>
</gene>
<evidence type="ECO:0008006" key="3">
    <source>
        <dbReference type="Google" id="ProtNLM"/>
    </source>
</evidence>
<dbReference type="eggNOG" id="ENOG502RBR9">
    <property type="taxonomic scope" value="Eukaryota"/>
</dbReference>
<comment type="caution">
    <text evidence="1">The sequence shown here is derived from an EMBL/GenBank/DDBJ whole genome shotgun (WGS) entry which is preliminary data.</text>
</comment>
<evidence type="ECO:0000313" key="2">
    <source>
        <dbReference type="Proteomes" id="UP000054988"/>
    </source>
</evidence>
<reference evidence="1 2" key="1">
    <citation type="submission" date="2015-12" db="EMBL/GenBank/DDBJ databases">
        <title>Draft genome sequence of Moniliophthora roreri, the causal agent of frosty pod rot of cacao.</title>
        <authorList>
            <person name="Aime M.C."/>
            <person name="Diaz-Valderrama J.R."/>
            <person name="Kijpornyongpan T."/>
            <person name="Phillips-Mora W."/>
        </authorList>
    </citation>
    <scope>NUCLEOTIDE SEQUENCE [LARGE SCALE GENOMIC DNA]</scope>
    <source>
        <strain evidence="1 2">MCA 2952</strain>
    </source>
</reference>
<organism evidence="1 2">
    <name type="scientific">Moniliophthora roreri</name>
    <name type="common">Frosty pod rot fungus</name>
    <name type="synonym">Monilia roreri</name>
    <dbReference type="NCBI Taxonomy" id="221103"/>
    <lineage>
        <taxon>Eukaryota</taxon>
        <taxon>Fungi</taxon>
        <taxon>Dikarya</taxon>
        <taxon>Basidiomycota</taxon>
        <taxon>Agaricomycotina</taxon>
        <taxon>Agaricomycetes</taxon>
        <taxon>Agaricomycetidae</taxon>
        <taxon>Agaricales</taxon>
        <taxon>Marasmiineae</taxon>
        <taxon>Marasmiaceae</taxon>
        <taxon>Moniliophthora</taxon>
    </lineage>
</organism>
<proteinExistence type="predicted"/>
<sequence>MTTSDPLQSFTKFTFLPSELQRSIILLAAHLFPGSAVRLALVSRTVQTWIEYSLYHTLVFDLPFRRMNLLLRTLQGRPQPFFAERVKRIYITQTMSAQDLGRILSVCTRAEEVACWTRRPSPNLIYGLNNLTRLSIEFDLLVKCDLEGLQTITHLDIVNPPFTPFPWSTYLTTLSRLGNISFGDLNSSHVDLIQSLPDILEVFPSLEMLVLICRDSRILQLEGKTGTEDDRVVVLPRFNYPKDLPTYWDDVSRGGEDFWDLARAARLRRLILGSWQLPISIGTLSSLNPSRALRGK</sequence>
<name>A0A0W0F2B6_MONRR</name>
<dbReference type="EMBL" id="LATX01002387">
    <property type="protein sequence ID" value="KTB30388.1"/>
    <property type="molecule type" value="Genomic_DNA"/>
</dbReference>
<protein>
    <recommendedName>
        <fullName evidence="3">F-box domain-containing protein</fullName>
    </recommendedName>
</protein>
<dbReference type="AlphaFoldDB" id="A0A0W0F2B6"/>
<evidence type="ECO:0000313" key="1">
    <source>
        <dbReference type="EMBL" id="KTB30388.1"/>
    </source>
</evidence>